<dbReference type="SUPFAM" id="SSF143422">
    <property type="entry name" value="Transposase IS200-like"/>
    <property type="match status" value="1"/>
</dbReference>
<reference evidence="2 3" key="1">
    <citation type="submission" date="2020-03" db="EMBL/GenBank/DDBJ databases">
        <title>Cyclobacterium plantarum sp. nov., a marine bacterium isolated from a coastal-marine wetland.</title>
        <authorList>
            <person name="Sanchez-Porro C."/>
            <person name="Ventosa A."/>
            <person name="Amoozegar M."/>
        </authorList>
    </citation>
    <scope>NUCLEOTIDE SEQUENCE [LARGE SCALE GENOMIC DNA]</scope>
    <source>
        <strain evidence="2 3">GBPx2</strain>
    </source>
</reference>
<dbReference type="Pfam" id="PF01797">
    <property type="entry name" value="Y1_Tnp"/>
    <property type="match status" value="1"/>
</dbReference>
<dbReference type="InterPro" id="IPR036515">
    <property type="entry name" value="Transposase_17_sf"/>
</dbReference>
<evidence type="ECO:0000313" key="3">
    <source>
        <dbReference type="Proteomes" id="UP000649799"/>
    </source>
</evidence>
<name>A0ABX0H900_9BACT</name>
<dbReference type="InterPro" id="IPR052715">
    <property type="entry name" value="RAYT_transposase"/>
</dbReference>
<evidence type="ECO:0000259" key="1">
    <source>
        <dbReference type="SMART" id="SM01321"/>
    </source>
</evidence>
<evidence type="ECO:0000313" key="2">
    <source>
        <dbReference type="EMBL" id="NHE56701.1"/>
    </source>
</evidence>
<proteinExistence type="predicted"/>
<gene>
    <name evidence="2" type="ORF">G9Q97_07730</name>
</gene>
<accession>A0ABX0H900</accession>
<sequence>MPSSYTIKDQEALHFVTFTVHQWVDVFTRNDYVEIIIESMNYCQKAKGLKVHAWVIMSNHCHFILSSAKEPLSDIIRDFKKFTAKKIVEEIQNNERESRKKWLLWLFQKNGQIWFWEKGYHGIEIFSQKLFASKVNYIHFNPVKAGIVEKEEEYLNSSCGEYYGVRKSKIILATD</sequence>
<feature type="domain" description="Transposase IS200-like" evidence="1">
    <location>
        <begin position="9"/>
        <end position="141"/>
    </location>
</feature>
<dbReference type="EMBL" id="JAANYN010000002">
    <property type="protein sequence ID" value="NHE56701.1"/>
    <property type="molecule type" value="Genomic_DNA"/>
</dbReference>
<dbReference type="SMART" id="SM01321">
    <property type="entry name" value="Y1_Tnp"/>
    <property type="match status" value="1"/>
</dbReference>
<dbReference type="PANTHER" id="PTHR36966:SF1">
    <property type="entry name" value="REP-ASSOCIATED TYROSINE TRANSPOSASE"/>
    <property type="match status" value="1"/>
</dbReference>
<dbReference type="Gene3D" id="3.30.70.1290">
    <property type="entry name" value="Transposase IS200-like"/>
    <property type="match status" value="1"/>
</dbReference>
<dbReference type="RefSeq" id="WP_166144944.1">
    <property type="nucleotide sequence ID" value="NZ_JAANYN010000002.1"/>
</dbReference>
<organism evidence="2 3">
    <name type="scientific">Cyclobacterium plantarum</name>
    <dbReference type="NCBI Taxonomy" id="2716263"/>
    <lineage>
        <taxon>Bacteria</taxon>
        <taxon>Pseudomonadati</taxon>
        <taxon>Bacteroidota</taxon>
        <taxon>Cytophagia</taxon>
        <taxon>Cytophagales</taxon>
        <taxon>Cyclobacteriaceae</taxon>
        <taxon>Cyclobacterium</taxon>
    </lineage>
</organism>
<keyword evidence="3" id="KW-1185">Reference proteome</keyword>
<dbReference type="Proteomes" id="UP000649799">
    <property type="component" value="Unassembled WGS sequence"/>
</dbReference>
<dbReference type="NCBIfam" id="NF047646">
    <property type="entry name" value="REP_Tyr_transpos"/>
    <property type="match status" value="1"/>
</dbReference>
<protein>
    <submittedName>
        <fullName evidence="2">Transposase</fullName>
    </submittedName>
</protein>
<dbReference type="InterPro" id="IPR002686">
    <property type="entry name" value="Transposase_17"/>
</dbReference>
<dbReference type="PANTHER" id="PTHR36966">
    <property type="entry name" value="REP-ASSOCIATED TYROSINE TRANSPOSASE"/>
    <property type="match status" value="1"/>
</dbReference>
<comment type="caution">
    <text evidence="2">The sequence shown here is derived from an EMBL/GenBank/DDBJ whole genome shotgun (WGS) entry which is preliminary data.</text>
</comment>